<feature type="domain" description="PiggyBac transposable element-derived protein" evidence="1">
    <location>
        <begin position="1"/>
        <end position="68"/>
    </location>
</feature>
<evidence type="ECO:0000259" key="1">
    <source>
        <dbReference type="Pfam" id="PF13843"/>
    </source>
</evidence>
<gene>
    <name evidence="2" type="ORF">PHMEG_00032306</name>
</gene>
<dbReference type="InterPro" id="IPR029526">
    <property type="entry name" value="PGBD"/>
</dbReference>
<reference evidence="3" key="1">
    <citation type="submission" date="2017-03" db="EMBL/GenBank/DDBJ databases">
        <title>Phytopthora megakarya and P. palmivora, two closely related causual agents of cacao black pod achieved similar genome size and gene model numbers by different mechanisms.</title>
        <authorList>
            <person name="Ali S."/>
            <person name="Shao J."/>
            <person name="Larry D.J."/>
            <person name="Kronmiller B."/>
            <person name="Shen D."/>
            <person name="Strem M.D."/>
            <person name="Melnick R.L."/>
            <person name="Guiltinan M.J."/>
            <person name="Tyler B.M."/>
            <person name="Meinhardt L.W."/>
            <person name="Bailey B.A."/>
        </authorList>
    </citation>
    <scope>NUCLEOTIDE SEQUENCE [LARGE SCALE GENOMIC DNA]</scope>
    <source>
        <strain evidence="3">zdho120</strain>
    </source>
</reference>
<evidence type="ECO:0000313" key="2">
    <source>
        <dbReference type="EMBL" id="OWY97220.1"/>
    </source>
</evidence>
<keyword evidence="3" id="KW-1185">Reference proteome</keyword>
<dbReference type="Proteomes" id="UP000198211">
    <property type="component" value="Unassembled WGS sequence"/>
</dbReference>
<comment type="caution">
    <text evidence="2">The sequence shown here is derived from an EMBL/GenBank/DDBJ whole genome shotgun (WGS) entry which is preliminary data.</text>
</comment>
<dbReference type="EMBL" id="NBNE01010708">
    <property type="protein sequence ID" value="OWY97220.1"/>
    <property type="molecule type" value="Genomic_DNA"/>
</dbReference>
<dbReference type="AlphaFoldDB" id="A0A225UVT8"/>
<evidence type="ECO:0000313" key="3">
    <source>
        <dbReference type="Proteomes" id="UP000198211"/>
    </source>
</evidence>
<name>A0A225UVT8_9STRA</name>
<accession>A0A225UVT8</accession>
<dbReference type="Pfam" id="PF13843">
    <property type="entry name" value="DDE_Tnp_1_7"/>
    <property type="match status" value="1"/>
</dbReference>
<dbReference type="PANTHER" id="PTHR46599">
    <property type="entry name" value="PIGGYBAC TRANSPOSABLE ELEMENT-DERIVED PROTEIN 4"/>
    <property type="match status" value="1"/>
</dbReference>
<organism evidence="2 3">
    <name type="scientific">Phytophthora megakarya</name>
    <dbReference type="NCBI Taxonomy" id="4795"/>
    <lineage>
        <taxon>Eukaryota</taxon>
        <taxon>Sar</taxon>
        <taxon>Stramenopiles</taxon>
        <taxon>Oomycota</taxon>
        <taxon>Peronosporomycetes</taxon>
        <taxon>Peronosporales</taxon>
        <taxon>Peronosporaceae</taxon>
        <taxon>Phytophthora</taxon>
    </lineage>
</organism>
<proteinExistence type="predicted"/>
<dbReference type="OrthoDB" id="127041at2759"/>
<sequence>MSKTRFGRVMQNLHFTDNTDARAETDRAWKVRSVVDTLQESFRNGYKIPPVLTFDEAMILSKSHHNTQPTVYVVTDRFYTSVQLAIQIAVAECVHGRHNTDRQEGVSADLITQKTYERSSRVVVR</sequence>
<protein>
    <recommendedName>
        <fullName evidence="1">PiggyBac transposable element-derived protein domain-containing protein</fullName>
    </recommendedName>
</protein>
<dbReference type="PANTHER" id="PTHR46599:SF3">
    <property type="entry name" value="PIGGYBAC TRANSPOSABLE ELEMENT-DERIVED PROTEIN 4"/>
    <property type="match status" value="1"/>
</dbReference>